<feature type="transmembrane region" description="Helical" evidence="1">
    <location>
        <begin position="106"/>
        <end position="131"/>
    </location>
</feature>
<sequence length="362" mass="43071">MQRSVFYLAGYDPRTARHYYSIFKKNLNIYNNLHKTQYKLSKNSHNSWQILAQDCQTTYNVLLWNDIVRQNWHEGFIGIMKDMCLFARFYFLNLLFIQFFKLNKGAFIAGLYPFLYIAFSYFLVFFLAYLFFIFISNIYLALVLSLIFIYFGNKLVIKIGKATASLWILRICVFAALLSKGKIENIEQRCDEFAQRIIKQLRQNQDFELILCAHSVGTMLLIPVLYKILQAKDELNLDKLKILSLGECIPLLSLHKDAQNFREQLEFIASKSLFWLDFTSKIDGACFYKLNFLKLANVKKINLKIHFLSAAFYKLYEKEEYRKIRKNLYRVHFLYLEAVRKKDGIYDFFNFIVDKKKLEEKI</sequence>
<keyword evidence="1" id="KW-0472">Membrane</keyword>
<evidence type="ECO:0000313" key="3">
    <source>
        <dbReference type="Proteomes" id="UP000201169"/>
    </source>
</evidence>
<name>A0A222MZK2_9BACT</name>
<keyword evidence="1" id="KW-1133">Transmembrane helix</keyword>
<dbReference type="AlphaFoldDB" id="A0A222MZK2"/>
<evidence type="ECO:0000313" key="2">
    <source>
        <dbReference type="EMBL" id="ASQ31016.1"/>
    </source>
</evidence>
<evidence type="ECO:0000256" key="1">
    <source>
        <dbReference type="SAM" id="Phobius"/>
    </source>
</evidence>
<proteinExistence type="predicted"/>
<dbReference type="RefSeq" id="WP_094325825.1">
    <property type="nucleotide sequence ID" value="NZ_CP022347.1"/>
</dbReference>
<dbReference type="Proteomes" id="UP000201169">
    <property type="component" value="Chromosome"/>
</dbReference>
<protein>
    <submittedName>
        <fullName evidence="2">Putative membrane protein</fullName>
    </submittedName>
</protein>
<keyword evidence="3" id="KW-1185">Reference proteome</keyword>
<reference evidence="2 3" key="1">
    <citation type="submission" date="2017-07" db="EMBL/GenBank/DDBJ databases">
        <title>Analysis of two Campylobacter avium genomes and identification of a novel hippuricase gene.</title>
        <authorList>
            <person name="Miller W.G."/>
            <person name="Chapman M.H."/>
            <person name="Yee E."/>
            <person name="Revez J."/>
            <person name="Bono J.L."/>
            <person name="Rossi M."/>
        </authorList>
    </citation>
    <scope>NUCLEOTIDE SEQUENCE [LARGE SCALE GENOMIC DNA]</scope>
    <source>
        <strain evidence="2 3">LMG 24591</strain>
    </source>
</reference>
<accession>A0A222MZK2</accession>
<organism evidence="2 3">
    <name type="scientific">Campylobacter avium LMG 24591</name>
    <dbReference type="NCBI Taxonomy" id="522484"/>
    <lineage>
        <taxon>Bacteria</taxon>
        <taxon>Pseudomonadati</taxon>
        <taxon>Campylobacterota</taxon>
        <taxon>Epsilonproteobacteria</taxon>
        <taxon>Campylobacterales</taxon>
        <taxon>Campylobacteraceae</taxon>
        <taxon>Campylobacter</taxon>
    </lineage>
</organism>
<feature type="transmembrane region" description="Helical" evidence="1">
    <location>
        <begin position="138"/>
        <end position="156"/>
    </location>
</feature>
<dbReference type="EMBL" id="CP022347">
    <property type="protein sequence ID" value="ASQ31016.1"/>
    <property type="molecule type" value="Genomic_DNA"/>
</dbReference>
<keyword evidence="1" id="KW-0812">Transmembrane</keyword>
<dbReference type="OrthoDB" id="5597362at2"/>
<gene>
    <name evidence="2" type="ORF">CAV_1396</name>
</gene>
<dbReference type="KEGG" id="cavi:CAV_1396"/>